<gene>
    <name evidence="13" type="ORF">JOF28_000276</name>
</gene>
<keyword evidence="8" id="KW-0472">Membrane</keyword>
<protein>
    <recommendedName>
        <fullName evidence="12">Fido domain-containing protein</fullName>
    </recommendedName>
</protein>
<dbReference type="GO" id="GO:0005524">
    <property type="term" value="F:ATP binding"/>
    <property type="evidence" value="ECO:0007669"/>
    <property type="project" value="UniProtKB-KW"/>
</dbReference>
<feature type="region of interest" description="Disordered" evidence="11">
    <location>
        <begin position="1"/>
        <end position="43"/>
    </location>
</feature>
<dbReference type="PANTHER" id="PTHR13504">
    <property type="entry name" value="FIDO DOMAIN-CONTAINING PROTEIN DDB_G0283145"/>
    <property type="match status" value="1"/>
</dbReference>
<feature type="compositionally biased region" description="Basic and acidic residues" evidence="11">
    <location>
        <begin position="34"/>
        <end position="43"/>
    </location>
</feature>
<keyword evidence="7" id="KW-1133">Transmembrane helix</keyword>
<evidence type="ECO:0000256" key="4">
    <source>
        <dbReference type="ARBA" id="ARBA00022741"/>
    </source>
</evidence>
<evidence type="ECO:0000259" key="12">
    <source>
        <dbReference type="PROSITE" id="PS51459"/>
    </source>
</evidence>
<evidence type="ECO:0000313" key="14">
    <source>
        <dbReference type="Proteomes" id="UP000675163"/>
    </source>
</evidence>
<organism evidence="13 14">
    <name type="scientific">Leucobacter exalbidus</name>
    <dbReference type="NCBI Taxonomy" id="662960"/>
    <lineage>
        <taxon>Bacteria</taxon>
        <taxon>Bacillati</taxon>
        <taxon>Actinomycetota</taxon>
        <taxon>Actinomycetes</taxon>
        <taxon>Micrococcales</taxon>
        <taxon>Microbacteriaceae</taxon>
        <taxon>Leucobacter</taxon>
    </lineage>
</organism>
<keyword evidence="6 9" id="KW-0067">ATP-binding</keyword>
<feature type="site" description="Important for autoinhibition of adenylyltransferase activity" evidence="10">
    <location>
        <position position="92"/>
    </location>
</feature>
<dbReference type="AlphaFoldDB" id="A0A940PTM4"/>
<comment type="subcellular location">
    <subcellularLocation>
        <location evidence="1">Membrane</location>
        <topology evidence="1">Single-pass membrane protein</topology>
    </subcellularLocation>
</comment>
<dbReference type="RefSeq" id="WP_209704130.1">
    <property type="nucleotide sequence ID" value="NZ_JAFIDA010000001.1"/>
</dbReference>
<accession>A0A940PTM4</accession>
<name>A0A940PTM4_9MICO</name>
<feature type="domain" description="Fido" evidence="12">
    <location>
        <begin position="142"/>
        <end position="287"/>
    </location>
</feature>
<evidence type="ECO:0000256" key="6">
    <source>
        <dbReference type="ARBA" id="ARBA00022840"/>
    </source>
</evidence>
<dbReference type="InterPro" id="IPR003812">
    <property type="entry name" value="Fido"/>
</dbReference>
<dbReference type="SUPFAM" id="SSF140931">
    <property type="entry name" value="Fic-like"/>
    <property type="match status" value="1"/>
</dbReference>
<sequence>MNPDLPPQKQWGRSAAEAAHRRAAHATGPGASRPGERASRLRADPSLVTTGRISWQPQLVDFSLIPESPTPRALFRLEKALPSLIWNAAALEGNTFTLPQVRTLLEGVTVGGKRQEEAEQILALSAAMDLMVREVRSGTFTLRKELSDAVHGVVARHEAIESGHFRGEGVTQGGGAVRLAGGGTVKGDRAGDHGELLRADYENLLASLATLDDPRATALAYFCSATRSQFYFDGNKRTARIMMTGALLQAGFEAINIPYARSEEFNVALDRLFQTDDATELMEFLTTCAPEVSGS</sequence>
<comment type="caution">
    <text evidence="13">The sequence shown here is derived from an EMBL/GenBank/DDBJ whole genome shotgun (WGS) entry which is preliminary data.</text>
</comment>
<keyword evidence="5" id="KW-0802">TPR repeat</keyword>
<evidence type="ECO:0000256" key="2">
    <source>
        <dbReference type="ARBA" id="ARBA00022692"/>
    </source>
</evidence>
<dbReference type="PANTHER" id="PTHR13504:SF34">
    <property type="entry name" value="PROTEIN ADENYLYLTRANSFERASE FICD"/>
    <property type="match status" value="1"/>
</dbReference>
<dbReference type="PROSITE" id="PS51459">
    <property type="entry name" value="FIDO"/>
    <property type="match status" value="1"/>
</dbReference>
<keyword evidence="14" id="KW-1185">Reference proteome</keyword>
<keyword evidence="4 9" id="KW-0547">Nucleotide-binding</keyword>
<evidence type="ECO:0000256" key="8">
    <source>
        <dbReference type="ARBA" id="ARBA00023136"/>
    </source>
</evidence>
<evidence type="ECO:0000256" key="5">
    <source>
        <dbReference type="ARBA" id="ARBA00022803"/>
    </source>
</evidence>
<dbReference type="GO" id="GO:0016020">
    <property type="term" value="C:membrane"/>
    <property type="evidence" value="ECO:0007669"/>
    <property type="project" value="UniProtKB-SubCell"/>
</dbReference>
<keyword evidence="2" id="KW-0812">Transmembrane</keyword>
<evidence type="ECO:0000313" key="13">
    <source>
        <dbReference type="EMBL" id="MBP1325044.1"/>
    </source>
</evidence>
<dbReference type="Proteomes" id="UP000675163">
    <property type="component" value="Unassembled WGS sequence"/>
</dbReference>
<dbReference type="InterPro" id="IPR040198">
    <property type="entry name" value="Fido_containing"/>
</dbReference>
<evidence type="ECO:0000256" key="9">
    <source>
        <dbReference type="PIRSR" id="PIRSR640198-2"/>
    </source>
</evidence>
<evidence type="ECO:0000256" key="10">
    <source>
        <dbReference type="PIRSR" id="PIRSR640198-3"/>
    </source>
</evidence>
<evidence type="ECO:0000256" key="3">
    <source>
        <dbReference type="ARBA" id="ARBA00022737"/>
    </source>
</evidence>
<evidence type="ECO:0000256" key="11">
    <source>
        <dbReference type="SAM" id="MobiDB-lite"/>
    </source>
</evidence>
<feature type="binding site" evidence="9">
    <location>
        <begin position="233"/>
        <end position="240"/>
    </location>
    <ligand>
        <name>ATP</name>
        <dbReference type="ChEBI" id="CHEBI:30616"/>
    </ligand>
</feature>
<proteinExistence type="predicted"/>
<dbReference type="InterPro" id="IPR036597">
    <property type="entry name" value="Fido-like_dom_sf"/>
</dbReference>
<evidence type="ECO:0000256" key="1">
    <source>
        <dbReference type="ARBA" id="ARBA00004167"/>
    </source>
</evidence>
<reference evidence="13" key="1">
    <citation type="submission" date="2021-02" db="EMBL/GenBank/DDBJ databases">
        <title>Sequencing the genomes of 1000 actinobacteria strains.</title>
        <authorList>
            <person name="Klenk H.-P."/>
        </authorList>
    </citation>
    <scope>NUCLEOTIDE SEQUENCE</scope>
    <source>
        <strain evidence="13">DSM 22850</strain>
    </source>
</reference>
<keyword evidence="3" id="KW-0677">Repeat</keyword>
<dbReference type="EMBL" id="JAFIDA010000001">
    <property type="protein sequence ID" value="MBP1325044.1"/>
    <property type="molecule type" value="Genomic_DNA"/>
</dbReference>
<dbReference type="Gene3D" id="1.10.3290.10">
    <property type="entry name" value="Fido-like domain"/>
    <property type="match status" value="1"/>
</dbReference>
<evidence type="ECO:0000256" key="7">
    <source>
        <dbReference type="ARBA" id="ARBA00022989"/>
    </source>
</evidence>